<comment type="caution">
    <text evidence="2">The sequence shown here is derived from an EMBL/GenBank/DDBJ whole genome shotgun (WGS) entry which is preliminary data.</text>
</comment>
<dbReference type="Proteomes" id="UP000314294">
    <property type="component" value="Unassembled WGS sequence"/>
</dbReference>
<feature type="compositionally biased region" description="Basic and acidic residues" evidence="1">
    <location>
        <begin position="38"/>
        <end position="76"/>
    </location>
</feature>
<dbReference type="AlphaFoldDB" id="A0A4Z2EK20"/>
<feature type="region of interest" description="Disordered" evidence="1">
    <location>
        <begin position="90"/>
        <end position="145"/>
    </location>
</feature>
<gene>
    <name evidence="2" type="ORF">EYF80_060693</name>
</gene>
<protein>
    <submittedName>
        <fullName evidence="2">Uncharacterized protein</fullName>
    </submittedName>
</protein>
<keyword evidence="3" id="KW-1185">Reference proteome</keyword>
<evidence type="ECO:0000313" key="3">
    <source>
        <dbReference type="Proteomes" id="UP000314294"/>
    </source>
</evidence>
<feature type="region of interest" description="Disordered" evidence="1">
    <location>
        <begin position="31"/>
        <end position="76"/>
    </location>
</feature>
<dbReference type="EMBL" id="SRLO01005998">
    <property type="protein sequence ID" value="TNN29159.1"/>
    <property type="molecule type" value="Genomic_DNA"/>
</dbReference>
<feature type="compositionally biased region" description="Basic residues" evidence="1">
    <location>
        <begin position="116"/>
        <end position="126"/>
    </location>
</feature>
<evidence type="ECO:0000313" key="2">
    <source>
        <dbReference type="EMBL" id="TNN29159.1"/>
    </source>
</evidence>
<name>A0A4Z2EK20_9TELE</name>
<sequence>MSLVAGKLLRLMEEQRLGGWVEEGQGVPLGCGKGGWGKHREEGGGRRREEGGGRREERGGREEGGEGLRQGGDGRGDFLLCSFVVCGIRVGSGPGGRRRERERGGAYKQTGSMKRAGFHHRVKRVRDKCQSPVDKLGPRPFHGLQ</sequence>
<proteinExistence type="predicted"/>
<accession>A0A4Z2EK20</accession>
<evidence type="ECO:0000256" key="1">
    <source>
        <dbReference type="SAM" id="MobiDB-lite"/>
    </source>
</evidence>
<organism evidence="2 3">
    <name type="scientific">Liparis tanakae</name>
    <name type="common">Tanaka's snailfish</name>
    <dbReference type="NCBI Taxonomy" id="230148"/>
    <lineage>
        <taxon>Eukaryota</taxon>
        <taxon>Metazoa</taxon>
        <taxon>Chordata</taxon>
        <taxon>Craniata</taxon>
        <taxon>Vertebrata</taxon>
        <taxon>Euteleostomi</taxon>
        <taxon>Actinopterygii</taxon>
        <taxon>Neopterygii</taxon>
        <taxon>Teleostei</taxon>
        <taxon>Neoteleostei</taxon>
        <taxon>Acanthomorphata</taxon>
        <taxon>Eupercaria</taxon>
        <taxon>Perciformes</taxon>
        <taxon>Cottioidei</taxon>
        <taxon>Cottales</taxon>
        <taxon>Liparidae</taxon>
        <taxon>Liparis</taxon>
    </lineage>
</organism>
<reference evidence="2 3" key="1">
    <citation type="submission" date="2019-03" db="EMBL/GenBank/DDBJ databases">
        <title>First draft genome of Liparis tanakae, snailfish: a comprehensive survey of snailfish specific genes.</title>
        <authorList>
            <person name="Kim W."/>
            <person name="Song I."/>
            <person name="Jeong J.-H."/>
            <person name="Kim D."/>
            <person name="Kim S."/>
            <person name="Ryu S."/>
            <person name="Song J.Y."/>
            <person name="Lee S.K."/>
        </authorList>
    </citation>
    <scope>NUCLEOTIDE SEQUENCE [LARGE SCALE GENOMIC DNA]</scope>
    <source>
        <tissue evidence="2">Muscle</tissue>
    </source>
</reference>